<comment type="caution">
    <text evidence="1">The sequence shown here is derived from an EMBL/GenBank/DDBJ whole genome shotgun (WGS) entry which is preliminary data.</text>
</comment>
<accession>K0RKG5</accession>
<evidence type="ECO:0000313" key="1">
    <source>
        <dbReference type="EMBL" id="EJK52784.1"/>
    </source>
</evidence>
<dbReference type="Proteomes" id="UP000266841">
    <property type="component" value="Unassembled WGS sequence"/>
</dbReference>
<dbReference type="AlphaFoldDB" id="K0RKG5"/>
<sequence>MAGARGFTRLWYQMRDEETKLIHFTLDAKRALPLIGETEGDGWAIVDPDTDIPALPTNPWGHIEITRLDLCQVELVSIDDWEEFLWTVDYGDDDVFGAPAAH</sequence>
<keyword evidence="2" id="KW-1185">Reference proteome</keyword>
<gene>
    <name evidence="1" type="ORF">THAOC_27909</name>
</gene>
<proteinExistence type="predicted"/>
<name>K0RKG5_THAOC</name>
<organism evidence="1 2">
    <name type="scientific">Thalassiosira oceanica</name>
    <name type="common">Marine diatom</name>
    <dbReference type="NCBI Taxonomy" id="159749"/>
    <lineage>
        <taxon>Eukaryota</taxon>
        <taxon>Sar</taxon>
        <taxon>Stramenopiles</taxon>
        <taxon>Ochrophyta</taxon>
        <taxon>Bacillariophyta</taxon>
        <taxon>Coscinodiscophyceae</taxon>
        <taxon>Thalassiosirophycidae</taxon>
        <taxon>Thalassiosirales</taxon>
        <taxon>Thalassiosiraceae</taxon>
        <taxon>Thalassiosira</taxon>
    </lineage>
</organism>
<dbReference type="EMBL" id="AGNL01039246">
    <property type="protein sequence ID" value="EJK52784.1"/>
    <property type="molecule type" value="Genomic_DNA"/>
</dbReference>
<protein>
    <submittedName>
        <fullName evidence="1">Uncharacterized protein</fullName>
    </submittedName>
</protein>
<evidence type="ECO:0000313" key="2">
    <source>
        <dbReference type="Proteomes" id="UP000266841"/>
    </source>
</evidence>
<reference evidence="1 2" key="1">
    <citation type="journal article" date="2012" name="Genome Biol.">
        <title>Genome and low-iron response of an oceanic diatom adapted to chronic iron limitation.</title>
        <authorList>
            <person name="Lommer M."/>
            <person name="Specht M."/>
            <person name="Roy A.S."/>
            <person name="Kraemer L."/>
            <person name="Andreson R."/>
            <person name="Gutowska M.A."/>
            <person name="Wolf J."/>
            <person name="Bergner S.V."/>
            <person name="Schilhabel M.B."/>
            <person name="Klostermeier U.C."/>
            <person name="Beiko R.G."/>
            <person name="Rosenstiel P."/>
            <person name="Hippler M."/>
            <person name="Laroche J."/>
        </authorList>
    </citation>
    <scope>NUCLEOTIDE SEQUENCE [LARGE SCALE GENOMIC DNA]</scope>
    <source>
        <strain evidence="1 2">CCMP1005</strain>
    </source>
</reference>